<protein>
    <submittedName>
        <fullName evidence="6">Homeobox domain-containing protein</fullName>
    </submittedName>
</protein>
<dbReference type="STRING" id="318479.A0A0N4UN50"/>
<keyword evidence="5" id="KW-1185">Reference proteome</keyword>
<dbReference type="InterPro" id="IPR010982">
    <property type="entry name" value="Lambda_DNA-bd_dom_sf"/>
</dbReference>
<feature type="domain" description="HNF-p1" evidence="2">
    <location>
        <begin position="1"/>
        <end position="31"/>
    </location>
</feature>
<evidence type="ECO:0000313" key="5">
    <source>
        <dbReference type="Proteomes" id="UP000274756"/>
    </source>
</evidence>
<reference evidence="3 5" key="2">
    <citation type="submission" date="2018-11" db="EMBL/GenBank/DDBJ databases">
        <authorList>
            <consortium name="Pathogen Informatics"/>
        </authorList>
    </citation>
    <scope>NUCLEOTIDE SEQUENCE [LARGE SCALE GENOMIC DNA]</scope>
</reference>
<evidence type="ECO:0000259" key="1">
    <source>
        <dbReference type="PROSITE" id="PS51936"/>
    </source>
</evidence>
<dbReference type="SUPFAM" id="SSF47413">
    <property type="entry name" value="lambda repressor-like DNA-binding domains"/>
    <property type="match status" value="1"/>
</dbReference>
<dbReference type="GO" id="GO:0005634">
    <property type="term" value="C:nucleus"/>
    <property type="evidence" value="ECO:0007669"/>
    <property type="project" value="UniProtKB-ARBA"/>
</dbReference>
<proteinExistence type="predicted"/>
<evidence type="ECO:0000313" key="6">
    <source>
        <dbReference type="WBParaSite" id="DME_0000931501-mRNA-1"/>
    </source>
</evidence>
<sequence length="240" mass="26266">MSLFTVEQLELIRRLRMTGITPDAVLEAFRALEQIEADLDAARLQTAAIAALIAPAAKMFHFDEATNSFETTSPILLQHLRSQAPISVTINASSSSPSPENCSMQNVSLASTASTTTTTMTTATATTTITNETTSSSAISVAPTCLFGQYNFDNNSNGNSNSSPSSCRPIRSQRTPMREITTLDDPSELDDFMQQGEEACIQDMKQFITQFSLRQTTVAMMTGRIFNNNFYMIQIFEEPG</sequence>
<reference evidence="6" key="1">
    <citation type="submission" date="2017-02" db="UniProtKB">
        <authorList>
            <consortium name="WormBaseParasite"/>
        </authorList>
    </citation>
    <scope>IDENTIFICATION</scope>
</reference>
<dbReference type="InterPro" id="IPR044866">
    <property type="entry name" value="HNF_P1"/>
</dbReference>
<evidence type="ECO:0000313" key="4">
    <source>
        <dbReference type="Proteomes" id="UP000038040"/>
    </source>
</evidence>
<dbReference type="PROSITE" id="PS51937">
    <property type="entry name" value="HNF_P1"/>
    <property type="match status" value="1"/>
</dbReference>
<feature type="domain" description="POU-specific atypical" evidence="1">
    <location>
        <begin position="172"/>
        <end position="240"/>
    </location>
</feature>
<dbReference type="EMBL" id="UYYG01000099">
    <property type="protein sequence ID" value="VDN53064.1"/>
    <property type="molecule type" value="Genomic_DNA"/>
</dbReference>
<evidence type="ECO:0000259" key="2">
    <source>
        <dbReference type="PROSITE" id="PS51937"/>
    </source>
</evidence>
<dbReference type="PANTHER" id="PTHR14618">
    <property type="entry name" value="HOMEODOX-CONTAINING PROTEIN 1 HMBOX1"/>
    <property type="match status" value="1"/>
</dbReference>
<dbReference type="Proteomes" id="UP000274756">
    <property type="component" value="Unassembled WGS sequence"/>
</dbReference>
<evidence type="ECO:0000313" key="3">
    <source>
        <dbReference type="EMBL" id="VDN53064.1"/>
    </source>
</evidence>
<dbReference type="OrthoDB" id="5856131at2759"/>
<dbReference type="GO" id="GO:0003691">
    <property type="term" value="F:double-stranded telomeric DNA binding"/>
    <property type="evidence" value="ECO:0007669"/>
    <property type="project" value="InterPro"/>
</dbReference>
<dbReference type="Gene3D" id="1.10.260.40">
    <property type="entry name" value="lambda repressor-like DNA-binding domains"/>
    <property type="match status" value="1"/>
</dbReference>
<dbReference type="PROSITE" id="PS51936">
    <property type="entry name" value="POU_4"/>
    <property type="match status" value="1"/>
</dbReference>
<dbReference type="PANTHER" id="PTHR14618:SF0">
    <property type="entry name" value="HOMEOBOX-CONTAINING PROTEIN 1"/>
    <property type="match status" value="1"/>
</dbReference>
<dbReference type="WBParaSite" id="DME_0000931501-mRNA-1">
    <property type="protein sequence ID" value="DME_0000931501-mRNA-1"/>
    <property type="gene ID" value="DME_0000931501"/>
</dbReference>
<name>A0A0N4UN50_DRAME</name>
<dbReference type="InterPro" id="IPR040363">
    <property type="entry name" value="HMBOX1"/>
</dbReference>
<organism evidence="4 6">
    <name type="scientific">Dracunculus medinensis</name>
    <name type="common">Guinea worm</name>
    <dbReference type="NCBI Taxonomy" id="318479"/>
    <lineage>
        <taxon>Eukaryota</taxon>
        <taxon>Metazoa</taxon>
        <taxon>Ecdysozoa</taxon>
        <taxon>Nematoda</taxon>
        <taxon>Chromadorea</taxon>
        <taxon>Rhabditida</taxon>
        <taxon>Spirurina</taxon>
        <taxon>Dracunculoidea</taxon>
        <taxon>Dracunculidae</taxon>
        <taxon>Dracunculus</taxon>
    </lineage>
</organism>
<dbReference type="AlphaFoldDB" id="A0A0N4UN50"/>
<gene>
    <name evidence="3" type="ORF">DME_LOCUS3037</name>
</gene>
<dbReference type="Proteomes" id="UP000038040">
    <property type="component" value="Unplaced"/>
</dbReference>
<accession>A0A0N4UN50</accession>
<dbReference type="InterPro" id="IPR044869">
    <property type="entry name" value="HNF-1_POU"/>
</dbReference>